<sequence length="48" mass="5097">MYGELGEGFSFDMRGIGHLGTGDLEVRIASAADLEKAGPLIRRAFEAA</sequence>
<evidence type="ECO:0000313" key="1">
    <source>
        <dbReference type="EMBL" id="MDT0468359.1"/>
    </source>
</evidence>
<dbReference type="RefSeq" id="WP_311699823.1">
    <property type="nucleotide sequence ID" value="NZ_JAVREY010000072.1"/>
</dbReference>
<reference evidence="2" key="1">
    <citation type="submission" date="2023-07" db="EMBL/GenBank/DDBJ databases">
        <title>30 novel species of actinomycetes from the DSMZ collection.</title>
        <authorList>
            <person name="Nouioui I."/>
        </authorList>
    </citation>
    <scope>NUCLEOTIDE SEQUENCE [LARGE SCALE GENOMIC DNA]</scope>
    <source>
        <strain evidence="2">DSM 41699</strain>
    </source>
</reference>
<gene>
    <name evidence="1" type="ORF">RM764_36110</name>
</gene>
<name>A0ABU2U553_9ACTN</name>
<proteinExistence type="predicted"/>
<keyword evidence="2" id="KW-1185">Reference proteome</keyword>
<evidence type="ECO:0000313" key="2">
    <source>
        <dbReference type="Proteomes" id="UP001183809"/>
    </source>
</evidence>
<comment type="caution">
    <text evidence="1">The sequence shown here is derived from an EMBL/GenBank/DDBJ whole genome shotgun (WGS) entry which is preliminary data.</text>
</comment>
<dbReference type="EMBL" id="JAVREY010000072">
    <property type="protein sequence ID" value="MDT0468359.1"/>
    <property type="molecule type" value="Genomic_DNA"/>
</dbReference>
<protein>
    <submittedName>
        <fullName evidence="1">Uncharacterized protein</fullName>
    </submittedName>
</protein>
<organism evidence="1 2">
    <name type="scientific">Streptomyces gibsoniae</name>
    <dbReference type="NCBI Taxonomy" id="3075529"/>
    <lineage>
        <taxon>Bacteria</taxon>
        <taxon>Bacillati</taxon>
        <taxon>Actinomycetota</taxon>
        <taxon>Actinomycetes</taxon>
        <taxon>Kitasatosporales</taxon>
        <taxon>Streptomycetaceae</taxon>
        <taxon>Streptomyces</taxon>
    </lineage>
</organism>
<accession>A0ABU2U553</accession>
<dbReference type="Proteomes" id="UP001183809">
    <property type="component" value="Unassembled WGS sequence"/>
</dbReference>